<proteinExistence type="predicted"/>
<sequence>MGNKIDGTRARGTRRIFLSTTLLSLTVAMTAFAMSGSGRSATRYVPLDPGTVEAVEFVAMTSANLGISLRKSCNATGCDAGTLHPMITASAAAMSAEELRAGIEGQLLILEESAAMQDAAAPASDAYRTAVAHAEAAARIADLYRAELRLR</sequence>
<gene>
    <name evidence="1" type="ORF">JSE7799_00050</name>
</gene>
<dbReference type="EMBL" id="CYPR01000002">
    <property type="protein sequence ID" value="CUH08251.1"/>
    <property type="molecule type" value="Genomic_DNA"/>
</dbReference>
<organism evidence="1 2">
    <name type="scientific">Jannaschia seosinensis</name>
    <dbReference type="NCBI Taxonomy" id="313367"/>
    <lineage>
        <taxon>Bacteria</taxon>
        <taxon>Pseudomonadati</taxon>
        <taxon>Pseudomonadota</taxon>
        <taxon>Alphaproteobacteria</taxon>
        <taxon>Rhodobacterales</taxon>
        <taxon>Roseobacteraceae</taxon>
        <taxon>Jannaschia</taxon>
    </lineage>
</organism>
<dbReference type="STRING" id="313367.JSE7799_00050"/>
<evidence type="ECO:0000313" key="1">
    <source>
        <dbReference type="EMBL" id="CUH08251.1"/>
    </source>
</evidence>
<protein>
    <submittedName>
        <fullName evidence="1">Uncharacterized protein</fullName>
    </submittedName>
</protein>
<dbReference type="RefSeq" id="WP_055661810.1">
    <property type="nucleotide sequence ID" value="NZ_CYPR01000002.1"/>
</dbReference>
<dbReference type="Proteomes" id="UP000049455">
    <property type="component" value="Unassembled WGS sequence"/>
</dbReference>
<dbReference type="AlphaFoldDB" id="A0A0M7B433"/>
<accession>A0A0M7B433</accession>
<name>A0A0M7B433_9RHOB</name>
<evidence type="ECO:0000313" key="2">
    <source>
        <dbReference type="Proteomes" id="UP000049455"/>
    </source>
</evidence>
<reference evidence="1 2" key="1">
    <citation type="submission" date="2015-09" db="EMBL/GenBank/DDBJ databases">
        <authorList>
            <person name="Jackson K.R."/>
            <person name="Lunt B.L."/>
            <person name="Fisher J.N.B."/>
            <person name="Gardner A.V."/>
            <person name="Bailey M.E."/>
            <person name="Deus L.M."/>
            <person name="Earl A.S."/>
            <person name="Gibby P.D."/>
            <person name="Hartmann K.A."/>
            <person name="Liu J.E."/>
            <person name="Manci A.M."/>
            <person name="Nielsen D.A."/>
            <person name="Solomon M.B."/>
            <person name="Breakwell D.P."/>
            <person name="Burnett S.H."/>
            <person name="Grose J.H."/>
        </authorList>
    </citation>
    <scope>NUCLEOTIDE SEQUENCE [LARGE SCALE GENOMIC DNA]</scope>
    <source>
        <strain evidence="1 2">CECT 7799</strain>
    </source>
</reference>
<keyword evidence="2" id="KW-1185">Reference proteome</keyword>
<dbReference type="OrthoDB" id="9866176at2"/>